<gene>
    <name evidence="2" type="ORF">CTEN210_12890</name>
</gene>
<reference evidence="2 3" key="1">
    <citation type="journal article" date="2021" name="Sci. Rep.">
        <title>The genome of the diatom Chaetoceros tenuissimus carries an ancient integrated fragment of an extant virus.</title>
        <authorList>
            <person name="Hongo Y."/>
            <person name="Kimura K."/>
            <person name="Takaki Y."/>
            <person name="Yoshida Y."/>
            <person name="Baba S."/>
            <person name="Kobayashi G."/>
            <person name="Nagasaki K."/>
            <person name="Hano T."/>
            <person name="Tomaru Y."/>
        </authorList>
    </citation>
    <scope>NUCLEOTIDE SEQUENCE [LARGE SCALE GENOMIC DNA]</scope>
    <source>
        <strain evidence="2 3">NIES-3715</strain>
    </source>
</reference>
<feature type="transmembrane region" description="Helical" evidence="1">
    <location>
        <begin position="55"/>
        <end position="79"/>
    </location>
</feature>
<comment type="caution">
    <text evidence="2">The sequence shown here is derived from an EMBL/GenBank/DDBJ whole genome shotgun (WGS) entry which is preliminary data.</text>
</comment>
<feature type="transmembrane region" description="Helical" evidence="1">
    <location>
        <begin position="252"/>
        <end position="269"/>
    </location>
</feature>
<protein>
    <submittedName>
        <fullName evidence="2">Uncharacterized protein</fullName>
    </submittedName>
</protein>
<organism evidence="2 3">
    <name type="scientific">Chaetoceros tenuissimus</name>
    <dbReference type="NCBI Taxonomy" id="426638"/>
    <lineage>
        <taxon>Eukaryota</taxon>
        <taxon>Sar</taxon>
        <taxon>Stramenopiles</taxon>
        <taxon>Ochrophyta</taxon>
        <taxon>Bacillariophyta</taxon>
        <taxon>Coscinodiscophyceae</taxon>
        <taxon>Chaetocerotophycidae</taxon>
        <taxon>Chaetocerotales</taxon>
        <taxon>Chaetocerotaceae</taxon>
        <taxon>Chaetoceros</taxon>
    </lineage>
</organism>
<accession>A0AAD3D5H9</accession>
<feature type="transmembrane region" description="Helical" evidence="1">
    <location>
        <begin position="216"/>
        <end position="240"/>
    </location>
</feature>
<evidence type="ECO:0000313" key="3">
    <source>
        <dbReference type="Proteomes" id="UP001054902"/>
    </source>
</evidence>
<keyword evidence="1" id="KW-0812">Transmembrane</keyword>
<name>A0AAD3D5H9_9STRA</name>
<keyword evidence="3" id="KW-1185">Reference proteome</keyword>
<evidence type="ECO:0000256" key="1">
    <source>
        <dbReference type="SAM" id="Phobius"/>
    </source>
</evidence>
<feature type="transmembrane region" description="Helical" evidence="1">
    <location>
        <begin position="91"/>
        <end position="107"/>
    </location>
</feature>
<feature type="transmembrane region" description="Helical" evidence="1">
    <location>
        <begin position="127"/>
        <end position="145"/>
    </location>
</feature>
<evidence type="ECO:0000313" key="2">
    <source>
        <dbReference type="EMBL" id="GFH56414.1"/>
    </source>
</evidence>
<dbReference type="Proteomes" id="UP001054902">
    <property type="component" value="Unassembled WGS sequence"/>
</dbReference>
<proteinExistence type="predicted"/>
<keyword evidence="1" id="KW-0472">Membrane</keyword>
<sequence>MAIWDILDVVAAVGTSGVGSLMFLSFGFPNSIVTPILLQAETQFGLLSPTPFVEYTTAGCIGASFALSAAAINIHSLFITKLSNEKDGQKTLRRILNLTLFLSWMIAQTYDGYFDLHNFPYQTGSYLWFWNGFFITCCIGIVMKLKQESSVIKELHDNFGKGSSIMDAINAVLFLVLGVGLYTSASIHFTFMQIITPELMTCFGLLENPFEKEFGYGLETFGSGCWALSIAIVNLGTFCGDYENEDYKDTRRLMNIIAWFGIVITFTLNPGSDSFYNAYLGTALLMALILIVKNVRNKGGYNRL</sequence>
<feature type="transmembrane region" description="Helical" evidence="1">
    <location>
        <begin position="171"/>
        <end position="196"/>
    </location>
</feature>
<feature type="transmembrane region" description="Helical" evidence="1">
    <location>
        <begin position="7"/>
        <end position="28"/>
    </location>
</feature>
<feature type="transmembrane region" description="Helical" evidence="1">
    <location>
        <begin position="275"/>
        <end position="295"/>
    </location>
</feature>
<dbReference type="AlphaFoldDB" id="A0AAD3D5H9"/>
<dbReference type="EMBL" id="BLLK01000052">
    <property type="protein sequence ID" value="GFH56414.1"/>
    <property type="molecule type" value="Genomic_DNA"/>
</dbReference>
<keyword evidence="1" id="KW-1133">Transmembrane helix</keyword>